<keyword evidence="1" id="KW-1133">Transmembrane helix</keyword>
<evidence type="ECO:0000313" key="2">
    <source>
        <dbReference type="EMBL" id="RKR29864.1"/>
    </source>
</evidence>
<keyword evidence="1" id="KW-0812">Transmembrane</keyword>
<comment type="caution">
    <text evidence="2">The sequence shown here is derived from an EMBL/GenBank/DDBJ whole genome shotgun (WGS) entry which is preliminary data.</text>
</comment>
<evidence type="ECO:0000313" key="3">
    <source>
        <dbReference type="Proteomes" id="UP000276055"/>
    </source>
</evidence>
<evidence type="ECO:0000256" key="1">
    <source>
        <dbReference type="SAM" id="Phobius"/>
    </source>
</evidence>
<dbReference type="Proteomes" id="UP000276055">
    <property type="component" value="Unassembled WGS sequence"/>
</dbReference>
<proteinExistence type="predicted"/>
<organism evidence="2 3">
    <name type="scientific">Arthrobacter oryzae</name>
    <dbReference type="NCBI Taxonomy" id="409290"/>
    <lineage>
        <taxon>Bacteria</taxon>
        <taxon>Bacillati</taxon>
        <taxon>Actinomycetota</taxon>
        <taxon>Actinomycetes</taxon>
        <taxon>Micrococcales</taxon>
        <taxon>Micrococcaceae</taxon>
        <taxon>Arthrobacter</taxon>
    </lineage>
</organism>
<keyword evidence="1" id="KW-0472">Membrane</keyword>
<dbReference type="AlphaFoldDB" id="A0A495FKU0"/>
<accession>A0A495FKU0</accession>
<gene>
    <name evidence="2" type="ORF">C8D78_0180</name>
</gene>
<protein>
    <submittedName>
        <fullName evidence="2">Uncharacterized protein</fullName>
    </submittedName>
</protein>
<sequence>MTLKGWNPLVLLPVAFFAAFIILAFRSVRRSRKRKFGA</sequence>
<feature type="transmembrane region" description="Helical" evidence="1">
    <location>
        <begin position="6"/>
        <end position="25"/>
    </location>
</feature>
<name>A0A495FKU0_9MICC</name>
<reference evidence="2 3" key="1">
    <citation type="submission" date="2018-10" db="EMBL/GenBank/DDBJ databases">
        <title>Genomic Encyclopedia of Type Strains, Phase IV (KMG-IV): sequencing the most valuable type-strain genomes for metagenomic binning, comparative biology and taxonomic classification.</title>
        <authorList>
            <person name="Goeker M."/>
        </authorList>
    </citation>
    <scope>NUCLEOTIDE SEQUENCE [LARGE SCALE GENOMIC DNA]</scope>
    <source>
        <strain evidence="2 3">DSM 25586</strain>
    </source>
</reference>
<dbReference type="EMBL" id="RBIR01000001">
    <property type="protein sequence ID" value="RKR29864.1"/>
    <property type="molecule type" value="Genomic_DNA"/>
</dbReference>